<feature type="compositionally biased region" description="Basic residues" evidence="1">
    <location>
        <begin position="317"/>
        <end position="329"/>
    </location>
</feature>
<feature type="compositionally biased region" description="Low complexity" evidence="1">
    <location>
        <begin position="205"/>
        <end position="225"/>
    </location>
</feature>
<organism evidence="2 3">
    <name type="scientific">Phascolarctos cinereus</name>
    <name type="common">Koala</name>
    <dbReference type="NCBI Taxonomy" id="38626"/>
    <lineage>
        <taxon>Eukaryota</taxon>
        <taxon>Metazoa</taxon>
        <taxon>Chordata</taxon>
        <taxon>Craniata</taxon>
        <taxon>Vertebrata</taxon>
        <taxon>Euteleostomi</taxon>
        <taxon>Mammalia</taxon>
        <taxon>Metatheria</taxon>
        <taxon>Diprotodontia</taxon>
        <taxon>Phascolarctidae</taxon>
        <taxon>Phascolarctos</taxon>
    </lineage>
</organism>
<dbReference type="KEGG" id="pcw:110199922"/>
<sequence>MSGGRGGREGGSGRTEAARAAAAALAAAGPAQQPGARPGPLPAARPGAAAGPAAAPEAAPARPAEGAGAAGAAPRGPAGARGAAGAGPAAAAGPGERSGGAAPAAGGCPRGGGPGGRGPGGGRGRRRRGGRGRGAAPARRPEARGVAPPGPPPPWWRRGGPGLPPLGAPRRERRPRPEPGPGARSGARGRGRRRLASPPGPPRLAAPRLASPRRAAPRFASPRPASFRLVPPRVASPAGPGLAGGLQRRARSSLGYHHGRGGRSFRRETPGSSRPGGSRGRPAHLRLRLEPPCAGTRTPRPPEAEARPLDPPPRPRACARRRSATRHTPRTSDSAPGAPPRPLLPRPRACAPRGTPPPRPDTAPGVGSPGRGSALNRLRPAPTRASGRTGAQEGPAQQSHPRHPQRGPGWDMVSVFWRTASHCVFSLRPLPYKSPGSRPVSVSLGCWENPIQIKVENIQARRGALIQPFLRLRKLRPTEVGTRRVTRRSLVSDPAVCPPLGLPNVLPPPRSTESSVTARAGTGPASVQPPRRAGAEAGRIGAGSMPPRWDFGAHLVGGGGSEMVALCRLALPKPGRPSAPPDSGWFALVLT</sequence>
<gene>
    <name evidence="3" type="primary">LOC110199922</name>
</gene>
<feature type="region of interest" description="Disordered" evidence="1">
    <location>
        <begin position="501"/>
        <end position="542"/>
    </location>
</feature>
<evidence type="ECO:0000256" key="1">
    <source>
        <dbReference type="SAM" id="MobiDB-lite"/>
    </source>
</evidence>
<dbReference type="Proteomes" id="UP000515140">
    <property type="component" value="Unplaced"/>
</dbReference>
<name>A0A6P5JHP2_PHACI</name>
<feature type="compositionally biased region" description="Gly residues" evidence="1">
    <location>
        <begin position="108"/>
        <end position="122"/>
    </location>
</feature>
<feature type="compositionally biased region" description="Low complexity" evidence="1">
    <location>
        <begin position="14"/>
        <end position="36"/>
    </location>
</feature>
<feature type="region of interest" description="Disordered" evidence="1">
    <location>
        <begin position="1"/>
        <end position="408"/>
    </location>
</feature>
<dbReference type="AlphaFoldDB" id="A0A6P5JHP2"/>
<dbReference type="GeneID" id="110199922"/>
<proteinExistence type="predicted"/>
<feature type="compositionally biased region" description="Low complexity" evidence="1">
    <location>
        <begin position="44"/>
        <end position="107"/>
    </location>
</feature>
<dbReference type="InParanoid" id="A0A6P5JHP2"/>
<keyword evidence="2" id="KW-1185">Reference proteome</keyword>
<reference evidence="3" key="1">
    <citation type="submission" date="2025-08" db="UniProtKB">
        <authorList>
            <consortium name="RefSeq"/>
        </authorList>
    </citation>
    <scope>IDENTIFICATION</scope>
    <source>
        <tissue evidence="3">Spleen</tissue>
    </source>
</reference>
<feature type="compositionally biased region" description="Pro residues" evidence="1">
    <location>
        <begin position="501"/>
        <end position="510"/>
    </location>
</feature>
<accession>A0A6P5JHP2</accession>
<evidence type="ECO:0000313" key="3">
    <source>
        <dbReference type="RefSeq" id="XP_020830606.1"/>
    </source>
</evidence>
<feature type="compositionally biased region" description="Gly residues" evidence="1">
    <location>
        <begin position="1"/>
        <end position="13"/>
    </location>
</feature>
<dbReference type="RefSeq" id="XP_020830606.1">
    <property type="nucleotide sequence ID" value="XM_020974947.1"/>
</dbReference>
<feature type="compositionally biased region" description="Low complexity" evidence="1">
    <location>
        <begin position="531"/>
        <end position="542"/>
    </location>
</feature>
<evidence type="ECO:0000313" key="2">
    <source>
        <dbReference type="Proteomes" id="UP000515140"/>
    </source>
</evidence>
<protein>
    <submittedName>
        <fullName evidence="3">Basic proline-rich protein-like</fullName>
    </submittedName>
</protein>